<name>A0A3N0EKE8_SINP1</name>
<evidence type="ECO:0000256" key="1">
    <source>
        <dbReference type="SAM" id="MobiDB-lite"/>
    </source>
</evidence>
<protein>
    <submittedName>
        <fullName evidence="2">Uncharacterized protein</fullName>
    </submittedName>
</protein>
<accession>A0A3N0EKE8</accession>
<dbReference type="Proteomes" id="UP000267469">
    <property type="component" value="Unassembled WGS sequence"/>
</dbReference>
<feature type="compositionally biased region" description="Polar residues" evidence="1">
    <location>
        <begin position="9"/>
        <end position="18"/>
    </location>
</feature>
<organism evidence="2 3">
    <name type="scientific">Sinomicrobium pectinilyticum</name>
    <dbReference type="NCBI Taxonomy" id="1084421"/>
    <lineage>
        <taxon>Bacteria</taxon>
        <taxon>Pseudomonadati</taxon>
        <taxon>Bacteroidota</taxon>
        <taxon>Flavobacteriia</taxon>
        <taxon>Flavobacteriales</taxon>
        <taxon>Flavobacteriaceae</taxon>
        <taxon>Sinomicrobium</taxon>
    </lineage>
</organism>
<sequence>MGSLEKSWQRSLATSRKSSCPARGSLMWNQVRIAGNLFRDSEANKGWYSGKGWKRNGNYPETLRKLFSKSFPPFFRLFFRYLRDNFSNLKYENRPTNAPKTY</sequence>
<dbReference type="AlphaFoldDB" id="A0A3N0EKE8"/>
<dbReference type="EMBL" id="RJTM01000062">
    <property type="protein sequence ID" value="RNL88242.1"/>
    <property type="molecule type" value="Genomic_DNA"/>
</dbReference>
<reference evidence="2 3" key="1">
    <citation type="submission" date="2018-10" db="EMBL/GenBank/DDBJ databases">
        <title>Sinomicrobium pectinilyticum sp. nov., a pectinase-producing bacterium isolated from alkaline and saline soil, and emended description of the genus Sinomicrobium.</title>
        <authorList>
            <person name="Cheng B."/>
            <person name="Li C."/>
            <person name="Lai Q."/>
            <person name="Du M."/>
            <person name="Shao Z."/>
            <person name="Xu P."/>
            <person name="Yang C."/>
        </authorList>
    </citation>
    <scope>NUCLEOTIDE SEQUENCE [LARGE SCALE GENOMIC DNA]</scope>
    <source>
        <strain evidence="2 3">5DNS001</strain>
    </source>
</reference>
<proteinExistence type="predicted"/>
<feature type="region of interest" description="Disordered" evidence="1">
    <location>
        <begin position="1"/>
        <end position="21"/>
    </location>
</feature>
<keyword evidence="3" id="KW-1185">Reference proteome</keyword>
<gene>
    <name evidence="2" type="ORF">ED312_08925</name>
</gene>
<comment type="caution">
    <text evidence="2">The sequence shown here is derived from an EMBL/GenBank/DDBJ whole genome shotgun (WGS) entry which is preliminary data.</text>
</comment>
<evidence type="ECO:0000313" key="2">
    <source>
        <dbReference type="EMBL" id="RNL88242.1"/>
    </source>
</evidence>
<evidence type="ECO:0000313" key="3">
    <source>
        <dbReference type="Proteomes" id="UP000267469"/>
    </source>
</evidence>